<proteinExistence type="predicted"/>
<evidence type="ECO:0000313" key="3">
    <source>
        <dbReference type="Proteomes" id="UP001303889"/>
    </source>
</evidence>
<dbReference type="AlphaFoldDB" id="A0AAN6RSC0"/>
<keyword evidence="3" id="KW-1185">Reference proteome</keyword>
<accession>A0AAN6RSC0</accession>
<name>A0AAN6RSC0_9PEZI</name>
<gene>
    <name evidence="2" type="ORF">C8A05DRAFT_35148</name>
</gene>
<reference evidence="2" key="1">
    <citation type="journal article" date="2023" name="Mol. Phylogenet. Evol.">
        <title>Genome-scale phylogeny and comparative genomics of the fungal order Sordariales.</title>
        <authorList>
            <person name="Hensen N."/>
            <person name="Bonometti L."/>
            <person name="Westerberg I."/>
            <person name="Brannstrom I.O."/>
            <person name="Guillou S."/>
            <person name="Cros-Aarteil S."/>
            <person name="Calhoun S."/>
            <person name="Haridas S."/>
            <person name="Kuo A."/>
            <person name="Mondo S."/>
            <person name="Pangilinan J."/>
            <person name="Riley R."/>
            <person name="LaButti K."/>
            <person name="Andreopoulos B."/>
            <person name="Lipzen A."/>
            <person name="Chen C."/>
            <person name="Yan M."/>
            <person name="Daum C."/>
            <person name="Ng V."/>
            <person name="Clum A."/>
            <person name="Steindorff A."/>
            <person name="Ohm R.A."/>
            <person name="Martin F."/>
            <person name="Silar P."/>
            <person name="Natvig D.O."/>
            <person name="Lalanne C."/>
            <person name="Gautier V."/>
            <person name="Ament-Velasquez S.L."/>
            <person name="Kruys A."/>
            <person name="Hutchinson M.I."/>
            <person name="Powell A.J."/>
            <person name="Barry K."/>
            <person name="Miller A.N."/>
            <person name="Grigoriev I.V."/>
            <person name="Debuchy R."/>
            <person name="Gladieux P."/>
            <person name="Hiltunen Thoren M."/>
            <person name="Johannesson H."/>
        </authorList>
    </citation>
    <scope>NUCLEOTIDE SEQUENCE</scope>
    <source>
        <strain evidence="2">CBS 103.79</strain>
    </source>
</reference>
<sequence>MANARDNLRAFCDEAVTRPQPAGFVPLESATEPVGCRGWTKLKGSTINDHFRIARFVEEDIPDLDVIDAQVDFFHLTGLIVHRFNETNYLGKGILVDFSDLVPHHTGRDWWRPVYYYAQQERGFYRGSAERAIRKGLLGPRTGLLQEPPPLPPGHRPRGSKYSLGSGGQLPAGGVV</sequence>
<evidence type="ECO:0000256" key="1">
    <source>
        <dbReference type="SAM" id="MobiDB-lite"/>
    </source>
</evidence>
<dbReference type="Proteomes" id="UP001303889">
    <property type="component" value="Unassembled WGS sequence"/>
</dbReference>
<evidence type="ECO:0000313" key="2">
    <source>
        <dbReference type="EMBL" id="KAK3901190.1"/>
    </source>
</evidence>
<protein>
    <submittedName>
        <fullName evidence="2">Uncharacterized protein</fullName>
    </submittedName>
</protein>
<reference evidence="2" key="2">
    <citation type="submission" date="2023-05" db="EMBL/GenBank/DDBJ databases">
        <authorList>
            <consortium name="Lawrence Berkeley National Laboratory"/>
            <person name="Steindorff A."/>
            <person name="Hensen N."/>
            <person name="Bonometti L."/>
            <person name="Westerberg I."/>
            <person name="Brannstrom I.O."/>
            <person name="Guillou S."/>
            <person name="Cros-Aarteil S."/>
            <person name="Calhoun S."/>
            <person name="Haridas S."/>
            <person name="Kuo A."/>
            <person name="Mondo S."/>
            <person name="Pangilinan J."/>
            <person name="Riley R."/>
            <person name="Labutti K."/>
            <person name="Andreopoulos B."/>
            <person name="Lipzen A."/>
            <person name="Chen C."/>
            <person name="Yanf M."/>
            <person name="Daum C."/>
            <person name="Ng V."/>
            <person name="Clum A."/>
            <person name="Ohm R."/>
            <person name="Martin F."/>
            <person name="Silar P."/>
            <person name="Natvig D."/>
            <person name="Lalanne C."/>
            <person name="Gautier V."/>
            <person name="Ament-Velasquez S.L."/>
            <person name="Kruys A."/>
            <person name="Hutchinson M.I."/>
            <person name="Powell A.J."/>
            <person name="Barry K."/>
            <person name="Miller A.N."/>
            <person name="Grigoriev I.V."/>
            <person name="Debuchy R."/>
            <person name="Gladieux P."/>
            <person name="Thoren M.H."/>
            <person name="Johannesson H."/>
        </authorList>
    </citation>
    <scope>NUCLEOTIDE SEQUENCE</scope>
    <source>
        <strain evidence="2">CBS 103.79</strain>
    </source>
</reference>
<dbReference type="EMBL" id="MU855601">
    <property type="protein sequence ID" value="KAK3901190.1"/>
    <property type="molecule type" value="Genomic_DNA"/>
</dbReference>
<organism evidence="2 3">
    <name type="scientific">Staphylotrichum tortipilum</name>
    <dbReference type="NCBI Taxonomy" id="2831512"/>
    <lineage>
        <taxon>Eukaryota</taxon>
        <taxon>Fungi</taxon>
        <taxon>Dikarya</taxon>
        <taxon>Ascomycota</taxon>
        <taxon>Pezizomycotina</taxon>
        <taxon>Sordariomycetes</taxon>
        <taxon>Sordariomycetidae</taxon>
        <taxon>Sordariales</taxon>
        <taxon>Chaetomiaceae</taxon>
        <taxon>Staphylotrichum</taxon>
    </lineage>
</organism>
<feature type="compositionally biased region" description="Gly residues" evidence="1">
    <location>
        <begin position="165"/>
        <end position="176"/>
    </location>
</feature>
<feature type="region of interest" description="Disordered" evidence="1">
    <location>
        <begin position="140"/>
        <end position="176"/>
    </location>
</feature>
<comment type="caution">
    <text evidence="2">The sequence shown here is derived from an EMBL/GenBank/DDBJ whole genome shotgun (WGS) entry which is preliminary data.</text>
</comment>